<dbReference type="RefSeq" id="WP_344170096.1">
    <property type="nucleotide sequence ID" value="NZ_BAAARY010000005.1"/>
</dbReference>
<feature type="chain" id="PRO_5047159596" evidence="2">
    <location>
        <begin position="25"/>
        <end position="264"/>
    </location>
</feature>
<dbReference type="Proteomes" id="UP001499978">
    <property type="component" value="Unassembled WGS sequence"/>
</dbReference>
<evidence type="ECO:0000256" key="2">
    <source>
        <dbReference type="SAM" id="SignalP"/>
    </source>
</evidence>
<dbReference type="PROSITE" id="PS00135">
    <property type="entry name" value="TRYPSIN_SER"/>
    <property type="match status" value="1"/>
</dbReference>
<dbReference type="PANTHER" id="PTHR24252">
    <property type="entry name" value="ACROSIN-RELATED"/>
    <property type="match status" value="1"/>
</dbReference>
<dbReference type="CDD" id="cd00190">
    <property type="entry name" value="Tryp_SPc"/>
    <property type="match status" value="1"/>
</dbReference>
<dbReference type="InterPro" id="IPR001254">
    <property type="entry name" value="Trypsin_dom"/>
</dbReference>
<keyword evidence="1" id="KW-1015">Disulfide bond</keyword>
<dbReference type="InterPro" id="IPR009003">
    <property type="entry name" value="Peptidase_S1_PA"/>
</dbReference>
<dbReference type="Pfam" id="PF00089">
    <property type="entry name" value="Trypsin"/>
    <property type="match status" value="1"/>
</dbReference>
<feature type="domain" description="Peptidase S1" evidence="3">
    <location>
        <begin position="36"/>
        <end position="256"/>
    </location>
</feature>
<keyword evidence="4" id="KW-0378">Hydrolase</keyword>
<reference evidence="4 5" key="1">
    <citation type="journal article" date="2019" name="Int. J. Syst. Evol. Microbiol.">
        <title>The Global Catalogue of Microorganisms (GCM) 10K type strain sequencing project: providing services to taxonomists for standard genome sequencing and annotation.</title>
        <authorList>
            <consortium name="The Broad Institute Genomics Platform"/>
            <consortium name="The Broad Institute Genome Sequencing Center for Infectious Disease"/>
            <person name="Wu L."/>
            <person name="Ma J."/>
        </authorList>
    </citation>
    <scope>NUCLEOTIDE SEQUENCE [LARGE SCALE GENOMIC DNA]</scope>
    <source>
        <strain evidence="4 5">JCM 3367</strain>
    </source>
</reference>
<feature type="signal peptide" evidence="2">
    <location>
        <begin position="1"/>
        <end position="24"/>
    </location>
</feature>
<organism evidence="4 5">
    <name type="scientific">Pilimelia columellifera subsp. columellifera</name>
    <dbReference type="NCBI Taxonomy" id="706583"/>
    <lineage>
        <taxon>Bacteria</taxon>
        <taxon>Bacillati</taxon>
        <taxon>Actinomycetota</taxon>
        <taxon>Actinomycetes</taxon>
        <taxon>Micromonosporales</taxon>
        <taxon>Micromonosporaceae</taxon>
        <taxon>Pilimelia</taxon>
    </lineage>
</organism>
<evidence type="ECO:0000259" key="3">
    <source>
        <dbReference type="PROSITE" id="PS50240"/>
    </source>
</evidence>
<name>A0ABN3NC88_9ACTN</name>
<protein>
    <submittedName>
        <fullName evidence="4">Serine protease</fullName>
    </submittedName>
</protein>
<dbReference type="PROSITE" id="PS50240">
    <property type="entry name" value="TRYPSIN_DOM"/>
    <property type="match status" value="1"/>
</dbReference>
<comment type="caution">
    <text evidence="4">The sequence shown here is derived from an EMBL/GenBank/DDBJ whole genome shotgun (WGS) entry which is preliminary data.</text>
</comment>
<evidence type="ECO:0000313" key="5">
    <source>
        <dbReference type="Proteomes" id="UP001499978"/>
    </source>
</evidence>
<dbReference type="InterPro" id="IPR001314">
    <property type="entry name" value="Peptidase_S1A"/>
</dbReference>
<dbReference type="EMBL" id="BAAARY010000005">
    <property type="protein sequence ID" value="GAA2518369.1"/>
    <property type="molecule type" value="Genomic_DNA"/>
</dbReference>
<dbReference type="SMART" id="SM00020">
    <property type="entry name" value="Tryp_SPc"/>
    <property type="match status" value="1"/>
</dbReference>
<accession>A0ABN3NC88</accession>
<dbReference type="InterPro" id="IPR043504">
    <property type="entry name" value="Peptidase_S1_PA_chymotrypsin"/>
</dbReference>
<keyword evidence="5" id="KW-1185">Reference proteome</keyword>
<keyword evidence="4" id="KW-0645">Protease</keyword>
<dbReference type="InterPro" id="IPR033116">
    <property type="entry name" value="TRYPSIN_SER"/>
</dbReference>
<dbReference type="GO" id="GO:0006508">
    <property type="term" value="P:proteolysis"/>
    <property type="evidence" value="ECO:0007669"/>
    <property type="project" value="UniProtKB-KW"/>
</dbReference>
<gene>
    <name evidence="4" type="ORF">GCM10010201_14070</name>
</gene>
<dbReference type="PRINTS" id="PR00722">
    <property type="entry name" value="CHYMOTRYPSIN"/>
</dbReference>
<evidence type="ECO:0000313" key="4">
    <source>
        <dbReference type="EMBL" id="GAA2518369.1"/>
    </source>
</evidence>
<dbReference type="GO" id="GO:0008233">
    <property type="term" value="F:peptidase activity"/>
    <property type="evidence" value="ECO:0007669"/>
    <property type="project" value="UniProtKB-KW"/>
</dbReference>
<dbReference type="Gene3D" id="2.40.10.10">
    <property type="entry name" value="Trypsin-like serine proteases"/>
    <property type="match status" value="1"/>
</dbReference>
<dbReference type="PANTHER" id="PTHR24252:SF10">
    <property type="entry name" value="SERINE PROTEASE 56"/>
    <property type="match status" value="1"/>
</dbReference>
<evidence type="ECO:0000256" key="1">
    <source>
        <dbReference type="ARBA" id="ARBA00023157"/>
    </source>
</evidence>
<keyword evidence="2" id="KW-0732">Signal</keyword>
<sequence>MNRRTLAAFAFALAMVAGTMTAHAAHADPPGPAPYIVGGKPAAEGAYPWMTHLRLHAGPKSNICGGSLISHDIVLTAQHCFDGGVTSVTAAIGTLKFKDALPVGRERVGSTFKLGPGPTRGDWAVVRLDKAYQASSYAKLPADGGQDTAASLRAMGWGLTAEGGFGSEVLMEVDLPPITGERCSHYQPFELCAGDLANGGIDTCHGDSGGPLVSLAGASATVVGVTSWGNGCARPDEPGHYARVSAFAKDIRAAISELGGQQPA</sequence>
<proteinExistence type="predicted"/>
<dbReference type="SUPFAM" id="SSF50494">
    <property type="entry name" value="Trypsin-like serine proteases"/>
    <property type="match status" value="1"/>
</dbReference>